<dbReference type="InterPro" id="IPR036148">
    <property type="entry name" value="MmgE/PrpD_sf"/>
</dbReference>
<comment type="caution">
    <text evidence="1">The sequence shown here is derived from an EMBL/GenBank/DDBJ whole genome shotgun (WGS) entry which is preliminary data.</text>
</comment>
<keyword evidence="2" id="KW-1185">Reference proteome</keyword>
<dbReference type="EMBL" id="JMIR01000004">
    <property type="protein sequence ID" value="KEO84432.1"/>
    <property type="molecule type" value="Genomic_DNA"/>
</dbReference>
<gene>
    <name evidence="1" type="ORF">EL26_04850</name>
</gene>
<protein>
    <submittedName>
        <fullName evidence="1">Uncharacterized protein</fullName>
    </submittedName>
</protein>
<dbReference type="Gene3D" id="1.10.4100.10">
    <property type="entry name" value="2-methylcitrate dehydratase PrpD"/>
    <property type="match status" value="1"/>
</dbReference>
<dbReference type="InterPro" id="IPR042183">
    <property type="entry name" value="MmgE/PrpD_sf_1"/>
</dbReference>
<evidence type="ECO:0000313" key="2">
    <source>
        <dbReference type="Proteomes" id="UP000027931"/>
    </source>
</evidence>
<reference evidence="1 2" key="1">
    <citation type="journal article" date="2013" name="Int. J. Syst. Evol. Microbiol.">
        <title>Tumebacillus flagellatus sp. nov., an alpha-amylase/pullulanase-producing bacterium isolated from cassava wastewater.</title>
        <authorList>
            <person name="Wang Q."/>
            <person name="Xie N."/>
            <person name="Qin Y."/>
            <person name="Shen N."/>
            <person name="Zhu J."/>
            <person name="Mi H."/>
            <person name="Huang R."/>
        </authorList>
    </citation>
    <scope>NUCLEOTIDE SEQUENCE [LARGE SCALE GENOMIC DNA]</scope>
    <source>
        <strain evidence="1 2">GST4</strain>
    </source>
</reference>
<proteinExistence type="predicted"/>
<dbReference type="OrthoDB" id="2380769at2"/>
<dbReference type="Proteomes" id="UP000027931">
    <property type="component" value="Unassembled WGS sequence"/>
</dbReference>
<evidence type="ECO:0000313" key="1">
    <source>
        <dbReference type="EMBL" id="KEO84432.1"/>
    </source>
</evidence>
<dbReference type="AlphaFoldDB" id="A0A074MF69"/>
<name>A0A074MF69_9BACL</name>
<dbReference type="SUPFAM" id="SSF103378">
    <property type="entry name" value="2-methylcitrate dehydratase PrpD"/>
    <property type="match status" value="1"/>
</dbReference>
<accession>A0A074MF69</accession>
<organism evidence="1 2">
    <name type="scientific">Tumebacillus flagellatus</name>
    <dbReference type="NCBI Taxonomy" id="1157490"/>
    <lineage>
        <taxon>Bacteria</taxon>
        <taxon>Bacillati</taxon>
        <taxon>Bacillota</taxon>
        <taxon>Bacilli</taxon>
        <taxon>Bacillales</taxon>
        <taxon>Alicyclobacillaceae</taxon>
        <taxon>Tumebacillus</taxon>
    </lineage>
</organism>
<dbReference type="RefSeq" id="WP_038085016.1">
    <property type="nucleotide sequence ID" value="NZ_JMIR01000004.1"/>
</dbReference>
<dbReference type="STRING" id="1157490.EL26_04850"/>
<sequence length="268" mass="29644">MQQWIERARACRWQDWDYEETIKAKLLFLRYLGESFARSGAEEAERLAEHLEAYGGEEQATLFASSRMLPAPLAAFGNAVLNPQAPLVYPTVLAAVEEQNKGGQELLAALVAGLETAFRLGDHPQAELMGALMGVAHAYELDDDGWEVLLGLTLGRASGMLEVPEAGFARGTLAQEIVVGASLAREEWSETMALRTKVPQEWLGALERTSDKPGMKMFLMALEVNADETVAKFRTKADGRIPTPHLEYYIDACMGLEDVCCMPQFFRK</sequence>
<dbReference type="GO" id="GO:0016829">
    <property type="term" value="F:lyase activity"/>
    <property type="evidence" value="ECO:0007669"/>
    <property type="project" value="InterPro"/>
</dbReference>